<reference evidence="6 7" key="1">
    <citation type="journal article" date="2016" name="Nat. Commun.">
        <title>Thousands of microbial genomes shed light on interconnected biogeochemical processes in an aquifer system.</title>
        <authorList>
            <person name="Anantharaman K."/>
            <person name="Brown C.T."/>
            <person name="Hug L.A."/>
            <person name="Sharon I."/>
            <person name="Castelle C.J."/>
            <person name="Probst A.J."/>
            <person name="Thomas B.C."/>
            <person name="Singh A."/>
            <person name="Wilkins M.J."/>
            <person name="Karaoz U."/>
            <person name="Brodie E.L."/>
            <person name="Williams K.H."/>
            <person name="Hubbard S.S."/>
            <person name="Banfield J.F."/>
        </authorList>
    </citation>
    <scope>NUCLEOTIDE SEQUENCE [LARGE SCALE GENOMIC DNA]</scope>
</reference>
<dbReference type="Gene3D" id="1.10.287.310">
    <property type="match status" value="1"/>
</dbReference>
<evidence type="ECO:0000256" key="3">
    <source>
        <dbReference type="ARBA" id="ARBA00023274"/>
    </source>
</evidence>
<gene>
    <name evidence="5" type="primary">rpmC</name>
    <name evidence="6" type="ORF">A2717_01670</name>
</gene>
<dbReference type="HAMAP" id="MF_00374">
    <property type="entry name" value="Ribosomal_uL29"/>
    <property type="match status" value="1"/>
</dbReference>
<dbReference type="PROSITE" id="PS00579">
    <property type="entry name" value="RIBOSOMAL_L29"/>
    <property type="match status" value="1"/>
</dbReference>
<keyword evidence="3 5" id="KW-0687">Ribonucleoprotein</keyword>
<evidence type="ECO:0000256" key="2">
    <source>
        <dbReference type="ARBA" id="ARBA00022980"/>
    </source>
</evidence>
<evidence type="ECO:0000313" key="7">
    <source>
        <dbReference type="Proteomes" id="UP000177610"/>
    </source>
</evidence>
<name>A0A1F5N9J1_9BACT</name>
<dbReference type="GO" id="GO:0003735">
    <property type="term" value="F:structural constituent of ribosome"/>
    <property type="evidence" value="ECO:0007669"/>
    <property type="project" value="InterPro"/>
</dbReference>
<sequence>MKMKELENMTPNELTRQLGVLREQVRDLTFKIHSREVKNNHMLKNIRQDIARILTFIGKKK</sequence>
<comment type="caution">
    <text evidence="6">The sequence shown here is derived from an EMBL/GenBank/DDBJ whole genome shotgun (WGS) entry which is preliminary data.</text>
</comment>
<protein>
    <recommendedName>
        <fullName evidence="4 5">Large ribosomal subunit protein uL29</fullName>
    </recommendedName>
</protein>
<evidence type="ECO:0000256" key="1">
    <source>
        <dbReference type="ARBA" id="ARBA00009254"/>
    </source>
</evidence>
<dbReference type="AlphaFoldDB" id="A0A1F5N9J1"/>
<dbReference type="Pfam" id="PF00831">
    <property type="entry name" value="Ribosomal_L29"/>
    <property type="match status" value="1"/>
</dbReference>
<dbReference type="GO" id="GO:0006412">
    <property type="term" value="P:translation"/>
    <property type="evidence" value="ECO:0007669"/>
    <property type="project" value="UniProtKB-UniRule"/>
</dbReference>
<evidence type="ECO:0000313" key="6">
    <source>
        <dbReference type="EMBL" id="OGE74238.1"/>
    </source>
</evidence>
<dbReference type="EMBL" id="MFEH01000001">
    <property type="protein sequence ID" value="OGE74238.1"/>
    <property type="molecule type" value="Genomic_DNA"/>
</dbReference>
<dbReference type="STRING" id="1817821.A2717_01670"/>
<dbReference type="InterPro" id="IPR001854">
    <property type="entry name" value="Ribosomal_uL29"/>
</dbReference>
<dbReference type="InterPro" id="IPR018254">
    <property type="entry name" value="Ribosomal_uL29_CS"/>
</dbReference>
<accession>A0A1F5N9J1</accession>
<dbReference type="Proteomes" id="UP000177610">
    <property type="component" value="Unassembled WGS sequence"/>
</dbReference>
<evidence type="ECO:0000256" key="4">
    <source>
        <dbReference type="ARBA" id="ARBA00035204"/>
    </source>
</evidence>
<dbReference type="InterPro" id="IPR036049">
    <property type="entry name" value="Ribosomal_uL29_sf"/>
</dbReference>
<dbReference type="NCBIfam" id="TIGR00012">
    <property type="entry name" value="L29"/>
    <property type="match status" value="1"/>
</dbReference>
<comment type="similarity">
    <text evidence="1 5">Belongs to the universal ribosomal protein uL29 family.</text>
</comment>
<dbReference type="GO" id="GO:0005840">
    <property type="term" value="C:ribosome"/>
    <property type="evidence" value="ECO:0007669"/>
    <property type="project" value="UniProtKB-KW"/>
</dbReference>
<organism evidence="6 7">
    <name type="scientific">Candidatus Doudnabacteria bacterium RIFCSPHIGHO2_01_FULL_41_86</name>
    <dbReference type="NCBI Taxonomy" id="1817821"/>
    <lineage>
        <taxon>Bacteria</taxon>
        <taxon>Candidatus Doudnaibacteriota</taxon>
    </lineage>
</organism>
<keyword evidence="2 5" id="KW-0689">Ribosomal protein</keyword>
<evidence type="ECO:0000256" key="5">
    <source>
        <dbReference type="HAMAP-Rule" id="MF_00374"/>
    </source>
</evidence>
<dbReference type="GO" id="GO:1990904">
    <property type="term" value="C:ribonucleoprotein complex"/>
    <property type="evidence" value="ECO:0007669"/>
    <property type="project" value="UniProtKB-KW"/>
</dbReference>
<proteinExistence type="inferred from homology"/>
<dbReference type="SUPFAM" id="SSF46561">
    <property type="entry name" value="Ribosomal protein L29 (L29p)"/>
    <property type="match status" value="1"/>
</dbReference>